<evidence type="ECO:0000313" key="14">
    <source>
        <dbReference type="Proteomes" id="UP000266313"/>
    </source>
</evidence>
<dbReference type="GO" id="GO:0005524">
    <property type="term" value="F:ATP binding"/>
    <property type="evidence" value="ECO:0007669"/>
    <property type="project" value="UniProtKB-KW"/>
</dbReference>
<evidence type="ECO:0000256" key="2">
    <source>
        <dbReference type="ARBA" id="ARBA00022553"/>
    </source>
</evidence>
<feature type="transmembrane region" description="Helical" evidence="11">
    <location>
        <begin position="89"/>
        <end position="105"/>
    </location>
</feature>
<dbReference type="InterPro" id="IPR044492">
    <property type="entry name" value="P_typ_ATPase_HD_dom"/>
</dbReference>
<organism evidence="13 14">
    <name type="scientific">Methylocaldum marinum</name>
    <dbReference type="NCBI Taxonomy" id="1432792"/>
    <lineage>
        <taxon>Bacteria</taxon>
        <taxon>Pseudomonadati</taxon>
        <taxon>Pseudomonadota</taxon>
        <taxon>Gammaproteobacteria</taxon>
        <taxon>Methylococcales</taxon>
        <taxon>Methylococcaceae</taxon>
        <taxon>Methylocaldum</taxon>
    </lineage>
</organism>
<keyword evidence="8 11" id="KW-1133">Transmembrane helix</keyword>
<dbReference type="GO" id="GO:0015662">
    <property type="term" value="F:P-type ion transporter activity"/>
    <property type="evidence" value="ECO:0007669"/>
    <property type="project" value="UniProtKB-ARBA"/>
</dbReference>
<dbReference type="FunFam" id="2.70.150.10:FF:000160">
    <property type="entry name" value="Sarcoplasmic/endoplasmic reticulum calcium ATPase 1"/>
    <property type="match status" value="1"/>
</dbReference>
<dbReference type="Gene3D" id="3.40.1110.10">
    <property type="entry name" value="Calcium-transporting ATPase, cytoplasmic domain N"/>
    <property type="match status" value="1"/>
</dbReference>
<dbReference type="PANTHER" id="PTHR42861">
    <property type="entry name" value="CALCIUM-TRANSPORTING ATPASE"/>
    <property type="match status" value="1"/>
</dbReference>
<dbReference type="PRINTS" id="PR00119">
    <property type="entry name" value="CATATPASE"/>
</dbReference>
<evidence type="ECO:0000256" key="6">
    <source>
        <dbReference type="ARBA" id="ARBA00022842"/>
    </source>
</evidence>
<dbReference type="Gene3D" id="3.40.50.1000">
    <property type="entry name" value="HAD superfamily/HAD-like"/>
    <property type="match status" value="1"/>
</dbReference>
<dbReference type="SUPFAM" id="SSF81665">
    <property type="entry name" value="Calcium ATPase, transmembrane domain M"/>
    <property type="match status" value="1"/>
</dbReference>
<evidence type="ECO:0000256" key="11">
    <source>
        <dbReference type="SAM" id="Phobius"/>
    </source>
</evidence>
<dbReference type="EMBL" id="AP017928">
    <property type="protein sequence ID" value="BBA32304.1"/>
    <property type="molecule type" value="Genomic_DNA"/>
</dbReference>
<keyword evidence="6" id="KW-0460">Magnesium</keyword>
<keyword evidence="5" id="KW-0067">ATP-binding</keyword>
<dbReference type="GO" id="GO:0012505">
    <property type="term" value="C:endomembrane system"/>
    <property type="evidence" value="ECO:0007669"/>
    <property type="project" value="UniProtKB-SubCell"/>
</dbReference>
<evidence type="ECO:0000256" key="8">
    <source>
        <dbReference type="ARBA" id="ARBA00022989"/>
    </source>
</evidence>
<dbReference type="SUPFAM" id="SSF56784">
    <property type="entry name" value="HAD-like"/>
    <property type="match status" value="1"/>
</dbReference>
<dbReference type="Gene3D" id="2.70.150.10">
    <property type="entry name" value="Calcium-transporting ATPase, cytoplasmic transduction domain A"/>
    <property type="match status" value="1"/>
</dbReference>
<keyword evidence="14" id="KW-1185">Reference proteome</keyword>
<feature type="compositionally biased region" description="Basic and acidic residues" evidence="10">
    <location>
        <begin position="36"/>
        <end position="45"/>
    </location>
</feature>
<dbReference type="RefSeq" id="WP_119628124.1">
    <property type="nucleotide sequence ID" value="NZ_AP017928.1"/>
</dbReference>
<name>A0A286P3T2_9GAMM</name>
<dbReference type="Proteomes" id="UP000266313">
    <property type="component" value="Chromosome"/>
</dbReference>
<dbReference type="FunFam" id="3.40.50.1000:FF:000001">
    <property type="entry name" value="Phospholipid-transporting ATPase IC"/>
    <property type="match status" value="1"/>
</dbReference>
<keyword evidence="4" id="KW-0547">Nucleotide-binding</keyword>
<evidence type="ECO:0000256" key="7">
    <source>
        <dbReference type="ARBA" id="ARBA00022967"/>
    </source>
</evidence>
<dbReference type="Pfam" id="PF08282">
    <property type="entry name" value="Hydrolase_3"/>
    <property type="match status" value="1"/>
</dbReference>
<feature type="transmembrane region" description="Helical" evidence="11">
    <location>
        <begin position="770"/>
        <end position="790"/>
    </location>
</feature>
<feature type="transmembrane region" description="Helical" evidence="11">
    <location>
        <begin position="728"/>
        <end position="749"/>
    </location>
</feature>
<dbReference type="NCBIfam" id="TIGR01494">
    <property type="entry name" value="ATPase_P-type"/>
    <property type="match status" value="3"/>
</dbReference>
<reference evidence="13 14" key="1">
    <citation type="submission" date="2016-12" db="EMBL/GenBank/DDBJ databases">
        <title>Genome sequencing of Methylocaldum marinum.</title>
        <authorList>
            <person name="Takeuchi M."/>
            <person name="Kamagata Y."/>
            <person name="Hiraoka S."/>
            <person name="Oshima K."/>
            <person name="Hattori M."/>
            <person name="Iwasaki W."/>
        </authorList>
    </citation>
    <scope>NUCLEOTIDE SEQUENCE [LARGE SCALE GENOMIC DNA]</scope>
    <source>
        <strain evidence="13 14">S8</strain>
    </source>
</reference>
<keyword evidence="3 11" id="KW-0812">Transmembrane</keyword>
<feature type="transmembrane region" description="Helical" evidence="11">
    <location>
        <begin position="839"/>
        <end position="859"/>
    </location>
</feature>
<accession>A0A286P3T2</accession>
<dbReference type="FunFam" id="3.40.50.1000:FF:000083">
    <property type="entry name" value="Sodium/potassium-transporting ATPase subunit alpha"/>
    <property type="match status" value="1"/>
</dbReference>
<gene>
    <name evidence="13" type="ORF">sS8_0336</name>
</gene>
<dbReference type="SFLD" id="SFLDS00003">
    <property type="entry name" value="Haloacid_Dehalogenase"/>
    <property type="match status" value="1"/>
</dbReference>
<dbReference type="InterPro" id="IPR008250">
    <property type="entry name" value="ATPase_P-typ_transduc_dom_A_sf"/>
</dbReference>
<dbReference type="SFLD" id="SFLDF00027">
    <property type="entry name" value="p-type_atpase"/>
    <property type="match status" value="1"/>
</dbReference>
<feature type="transmembrane region" description="Helical" evidence="11">
    <location>
        <begin position="281"/>
        <end position="307"/>
    </location>
</feature>
<dbReference type="SMART" id="SM00831">
    <property type="entry name" value="Cation_ATPase_N"/>
    <property type="match status" value="1"/>
</dbReference>
<dbReference type="SUPFAM" id="SSF81660">
    <property type="entry name" value="Metal cation-transporting ATPase, ATP-binding domain N"/>
    <property type="match status" value="1"/>
</dbReference>
<comment type="subcellular location">
    <subcellularLocation>
        <location evidence="1">Endomembrane system</location>
        <topology evidence="1">Multi-pass membrane protein</topology>
    </subcellularLocation>
</comment>
<dbReference type="Pfam" id="PF00690">
    <property type="entry name" value="Cation_ATPase_N"/>
    <property type="match status" value="1"/>
</dbReference>
<feature type="transmembrane region" description="Helical" evidence="11">
    <location>
        <begin position="802"/>
        <end position="819"/>
    </location>
</feature>
<keyword evidence="2" id="KW-0597">Phosphoprotein</keyword>
<dbReference type="CDD" id="cd02080">
    <property type="entry name" value="P-type_ATPase_cation"/>
    <property type="match status" value="1"/>
</dbReference>
<dbReference type="InterPro" id="IPR023298">
    <property type="entry name" value="ATPase_P-typ_TM_dom_sf"/>
</dbReference>
<dbReference type="InterPro" id="IPR023214">
    <property type="entry name" value="HAD_sf"/>
</dbReference>
<dbReference type="InterPro" id="IPR018303">
    <property type="entry name" value="ATPase_P-typ_P_site"/>
</dbReference>
<evidence type="ECO:0000256" key="9">
    <source>
        <dbReference type="ARBA" id="ARBA00023136"/>
    </source>
</evidence>
<dbReference type="InterPro" id="IPR023299">
    <property type="entry name" value="ATPase_P-typ_cyto_dom_N"/>
</dbReference>
<dbReference type="PROSITE" id="PS00154">
    <property type="entry name" value="ATPASE_E1_E2"/>
    <property type="match status" value="1"/>
</dbReference>
<feature type="transmembrane region" description="Helical" evidence="11">
    <location>
        <begin position="252"/>
        <end position="269"/>
    </location>
</feature>
<feature type="domain" description="Cation-transporting P-type ATPase N-terminal" evidence="12">
    <location>
        <begin position="11"/>
        <end position="85"/>
    </location>
</feature>
<dbReference type="InterPro" id="IPR001757">
    <property type="entry name" value="P_typ_ATPase"/>
</dbReference>
<dbReference type="AlphaFoldDB" id="A0A286P3T2"/>
<feature type="transmembrane region" description="Helical" evidence="11">
    <location>
        <begin position="61"/>
        <end position="83"/>
    </location>
</feature>
<dbReference type="Gene3D" id="1.20.1110.10">
    <property type="entry name" value="Calcium-transporting ATPase, transmembrane domain"/>
    <property type="match status" value="1"/>
</dbReference>
<feature type="transmembrane region" description="Helical" evidence="11">
    <location>
        <begin position="871"/>
        <end position="894"/>
    </location>
</feature>
<dbReference type="OrthoDB" id="9814270at2"/>
<evidence type="ECO:0000256" key="1">
    <source>
        <dbReference type="ARBA" id="ARBA00004127"/>
    </source>
</evidence>
<evidence type="ECO:0000313" key="13">
    <source>
        <dbReference type="EMBL" id="BBA32304.1"/>
    </source>
</evidence>
<dbReference type="Pfam" id="PF00122">
    <property type="entry name" value="E1-E2_ATPase"/>
    <property type="match status" value="1"/>
</dbReference>
<keyword evidence="7" id="KW-1278">Translocase</keyword>
<evidence type="ECO:0000256" key="3">
    <source>
        <dbReference type="ARBA" id="ARBA00022692"/>
    </source>
</evidence>
<dbReference type="GO" id="GO:0016887">
    <property type="term" value="F:ATP hydrolysis activity"/>
    <property type="evidence" value="ECO:0007669"/>
    <property type="project" value="InterPro"/>
</dbReference>
<dbReference type="Pfam" id="PF00689">
    <property type="entry name" value="Cation_ATPase_C"/>
    <property type="match status" value="1"/>
</dbReference>
<evidence type="ECO:0000256" key="10">
    <source>
        <dbReference type="SAM" id="MobiDB-lite"/>
    </source>
</evidence>
<sequence>MTEHSAEQSQPWHHLSADEVVARLKSHGNDGLPEDEAGRRLDRYGPNRLPQPKKRGPLRRFLAQFHNLLIYILIVTAVISALLDHWVDTYVILIVVLINAVIGFVQEGKAEKALEAIREMLAPNASVIRDGVRRTLPAEELVPGDVVLLEPGDKIPADLRILRSKNLQAQEAILTGESVPVEKSPPAVGQTAVIGDRRSMGYSGTLVSAGQGVGVVVATAAGTEIGRISGLLAEVETTTTPLLVKMDRFSRWLSAAIIVLTAVVFVYGVRVQEQDVNTMFMTVVGLVVSAIPEGLPAILTVTLAIGVQRMAGRKAIIRRLPAVETLGSVTVICSDKTGTLTRNEMTVRSVATAHGLFEVTGVGYDPHGGFNRDGREIEPAEYPNLIEVLRAAALCNDSALRQLGDAWTVEGDPMEGALLTAALKAGLDYRVESKRLPRTDVIPFDAEHRFMATLHHDHEGHGFIWVKGAPERILDMCAEQQAADGTAPLDRREWQRRVDAIASAGQRVLAVASMKTAATHRQLEFDQVGEGLLLLGLLGLQDPPREEAISAIGQCRSAGIRVKMITGDHAATALAIARQLRLDNCEEAQTGQTLDVLAPEAWTETADRVDVFARTTPEHKLRLVEALQAKGHVVAMTGDGVNDAPALKRADVGVAMGRNGTEAAKEASEMVLADDNFASIGKAVREGRTVYDNLKKAILFLLPVNGGESMSIVASLIAGLTLPITPLQILWVNMVSSVALAMALAFEPAEPNVMRRPPRPPDEPILSGLLVWRVAVVSGLFVAGVFGIFYLAQTQGSSVEEARTYAVNTLVALETFYLFNVRHLGATALSWKGLLANRAAWIAVFLVFVLQAIFTYAPFMERFFDTRPVDFVHGAEIFGIGLALFLILEMEKAFRLAFQRRRKRRDTGRARRSE</sequence>
<protein>
    <submittedName>
        <fullName evidence="13">Cation transporting ATPase</fullName>
    </submittedName>
</protein>
<dbReference type="InterPro" id="IPR036412">
    <property type="entry name" value="HAD-like_sf"/>
</dbReference>
<dbReference type="InterPro" id="IPR004014">
    <property type="entry name" value="ATPase_P-typ_cation-transptr_N"/>
</dbReference>
<keyword evidence="9 11" id="KW-0472">Membrane</keyword>
<feature type="region of interest" description="Disordered" evidence="10">
    <location>
        <begin position="26"/>
        <end position="52"/>
    </location>
</feature>
<evidence type="ECO:0000256" key="4">
    <source>
        <dbReference type="ARBA" id="ARBA00022741"/>
    </source>
</evidence>
<dbReference type="PRINTS" id="PR00120">
    <property type="entry name" value="HATPASE"/>
</dbReference>
<dbReference type="Pfam" id="PF13246">
    <property type="entry name" value="Cation_ATPase"/>
    <property type="match status" value="1"/>
</dbReference>
<dbReference type="InterPro" id="IPR059000">
    <property type="entry name" value="ATPase_P-type_domA"/>
</dbReference>
<dbReference type="SUPFAM" id="SSF81653">
    <property type="entry name" value="Calcium ATPase, transduction domain A"/>
    <property type="match status" value="1"/>
</dbReference>
<dbReference type="SFLD" id="SFLDG00002">
    <property type="entry name" value="C1.7:_P-type_atpase_like"/>
    <property type="match status" value="1"/>
</dbReference>
<proteinExistence type="predicted"/>
<feature type="transmembrane region" description="Helical" evidence="11">
    <location>
        <begin position="698"/>
        <end position="722"/>
    </location>
</feature>
<dbReference type="GO" id="GO:0016020">
    <property type="term" value="C:membrane"/>
    <property type="evidence" value="ECO:0007669"/>
    <property type="project" value="InterPro"/>
</dbReference>
<dbReference type="KEGG" id="mmai:sS8_0336"/>
<dbReference type="InterPro" id="IPR006068">
    <property type="entry name" value="ATPase_P-typ_cation-transptr_C"/>
</dbReference>
<evidence type="ECO:0000259" key="12">
    <source>
        <dbReference type="SMART" id="SM00831"/>
    </source>
</evidence>
<evidence type="ECO:0000256" key="5">
    <source>
        <dbReference type="ARBA" id="ARBA00022840"/>
    </source>
</evidence>